<reference evidence="4 6" key="2">
    <citation type="submission" date="2018-08" db="EMBL/GenBank/DDBJ databases">
        <title>Genetic Globetrotter - A new plasmid hitch-hiking vast phylogenetic and geographic distances.</title>
        <authorList>
            <person name="Vollmers J."/>
            <person name="Petersen J."/>
        </authorList>
    </citation>
    <scope>NUCLEOTIDE SEQUENCE [LARGE SCALE GENOMIC DNA]</scope>
    <source>
        <strain evidence="4 6">DSM 26383</strain>
    </source>
</reference>
<dbReference type="STRING" id="540747.SAMN04488031_103108"/>
<feature type="domain" description="Creatinase N-terminal" evidence="2">
    <location>
        <begin position="37"/>
        <end position="184"/>
    </location>
</feature>
<organism evidence="3 5">
    <name type="scientific">Roseovarius indicus</name>
    <dbReference type="NCBI Taxonomy" id="540747"/>
    <lineage>
        <taxon>Bacteria</taxon>
        <taxon>Pseudomonadati</taxon>
        <taxon>Pseudomonadota</taxon>
        <taxon>Alphaproteobacteria</taxon>
        <taxon>Rhodobacterales</taxon>
        <taxon>Roseobacteraceae</taxon>
        <taxon>Roseovarius</taxon>
    </lineage>
</organism>
<dbReference type="Pfam" id="PF00557">
    <property type="entry name" value="Peptidase_M24"/>
    <property type="match status" value="1"/>
</dbReference>
<evidence type="ECO:0000259" key="1">
    <source>
        <dbReference type="Pfam" id="PF00557"/>
    </source>
</evidence>
<evidence type="ECO:0000313" key="6">
    <source>
        <dbReference type="Proteomes" id="UP000325785"/>
    </source>
</evidence>
<dbReference type="InterPro" id="IPR036005">
    <property type="entry name" value="Creatinase/aminopeptidase-like"/>
</dbReference>
<name>A0A0T5PD00_9RHOB</name>
<dbReference type="KEGG" id="rid:RIdsm_01695"/>
<dbReference type="OrthoDB" id="9803194at2"/>
<dbReference type="Proteomes" id="UP000325785">
    <property type="component" value="Chromosome"/>
</dbReference>
<gene>
    <name evidence="4" type="ORF">RIdsm_01695</name>
    <name evidence="3" type="ORF">XM52_05630</name>
</gene>
<dbReference type="PANTHER" id="PTHR46112">
    <property type="entry name" value="AMINOPEPTIDASE"/>
    <property type="match status" value="1"/>
</dbReference>
<keyword evidence="4" id="KW-0378">Hydrolase</keyword>
<dbReference type="InterPro" id="IPR029149">
    <property type="entry name" value="Creatin/AminoP/Spt16_N"/>
</dbReference>
<reference evidence="3 5" key="1">
    <citation type="submission" date="2015-04" db="EMBL/GenBank/DDBJ databases">
        <title>The draft genome sequence of Roseovarius indicus B108T.</title>
        <authorList>
            <person name="Li G."/>
            <person name="Lai Q."/>
            <person name="Shao Z."/>
            <person name="Yan P."/>
        </authorList>
    </citation>
    <scope>NUCLEOTIDE SEQUENCE [LARGE SCALE GENOMIC DNA]</scope>
    <source>
        <strain evidence="3 5">B108</strain>
    </source>
</reference>
<dbReference type="CDD" id="cd01066">
    <property type="entry name" value="APP_MetAP"/>
    <property type="match status" value="1"/>
</dbReference>
<accession>A0A0T5PD00</accession>
<evidence type="ECO:0000259" key="2">
    <source>
        <dbReference type="Pfam" id="PF01321"/>
    </source>
</evidence>
<dbReference type="RefSeq" id="WP_057814095.1">
    <property type="nucleotide sequence ID" value="NZ_CP031598.1"/>
</dbReference>
<dbReference type="EMBL" id="LAXI01000002">
    <property type="protein sequence ID" value="KRS19138.1"/>
    <property type="molecule type" value="Genomic_DNA"/>
</dbReference>
<dbReference type="EMBL" id="CP031598">
    <property type="protein sequence ID" value="QEW25904.1"/>
    <property type="molecule type" value="Genomic_DNA"/>
</dbReference>
<dbReference type="InterPro" id="IPR000994">
    <property type="entry name" value="Pept_M24"/>
</dbReference>
<dbReference type="InterPro" id="IPR050659">
    <property type="entry name" value="Peptidase_M24B"/>
</dbReference>
<dbReference type="SUPFAM" id="SSF53092">
    <property type="entry name" value="Creatinase/prolidase N-terminal domain"/>
    <property type="match status" value="1"/>
</dbReference>
<dbReference type="Gene3D" id="3.90.230.10">
    <property type="entry name" value="Creatinase/methionine aminopeptidase superfamily"/>
    <property type="match status" value="1"/>
</dbReference>
<dbReference type="PANTHER" id="PTHR46112:SF2">
    <property type="entry name" value="XAA-PRO AMINOPEPTIDASE P-RELATED"/>
    <property type="match status" value="1"/>
</dbReference>
<proteinExistence type="predicted"/>
<dbReference type="Proteomes" id="UP000051401">
    <property type="component" value="Unassembled WGS sequence"/>
</dbReference>
<evidence type="ECO:0000313" key="4">
    <source>
        <dbReference type="EMBL" id="QEW25904.1"/>
    </source>
</evidence>
<evidence type="ECO:0000313" key="5">
    <source>
        <dbReference type="Proteomes" id="UP000051401"/>
    </source>
</evidence>
<protein>
    <submittedName>
        <fullName evidence="3">Peptidase M24</fullName>
    </submittedName>
    <submittedName>
        <fullName evidence="4">Putative peptidase</fullName>
        <ecNumber evidence="4">3.4.-.-</ecNumber>
    </submittedName>
</protein>
<dbReference type="GO" id="GO:0016787">
    <property type="term" value="F:hydrolase activity"/>
    <property type="evidence" value="ECO:0007669"/>
    <property type="project" value="UniProtKB-KW"/>
</dbReference>
<dbReference type="Gene3D" id="3.40.350.10">
    <property type="entry name" value="Creatinase/prolidase N-terminal domain"/>
    <property type="match status" value="1"/>
</dbReference>
<dbReference type="SUPFAM" id="SSF55920">
    <property type="entry name" value="Creatinase/aminopeptidase"/>
    <property type="match status" value="1"/>
</dbReference>
<dbReference type="Pfam" id="PF01321">
    <property type="entry name" value="Creatinase_N"/>
    <property type="match status" value="1"/>
</dbReference>
<sequence length="418" mass="46020">MAEFDWHAERGDLAGLAQLDRSPDDEGIDLKAVRQYRQAQVRREMGRHGIDAVILSDPVNIRYATGTRNMQVFSMRNGPARYLLLTADRSILFEFTGCLHLAEGFETVDEVRPGKTASFVAAGPDIAAREIGWAKDMAALVEEVAGKRATVGIERMNAGAALALRDAGVHVVDAQAPVEMARAIKSAEEMKCINASLRATERGVAKLREAIRPGLTEAELWSVLHQSVIAQNGDYVETRLLNAGARTNPWFQETSDNVIGENELIALDTDVVGCHGYYSDFSRTFHSGPGNPTAEQKELYRVAHEQVSHNIGILHPGMSFRDYAEAAWDIPQKYHANRYYLSAHGCGMTGEYPYLYHRGDFPDAGYDGEIKPGMTLCVESYIGAEGGKEGVKLEQQVLITETGVELLSRFPFEEALLG</sequence>
<dbReference type="PATRIC" id="fig|540747.5.peg.2707"/>
<dbReference type="InterPro" id="IPR000587">
    <property type="entry name" value="Creatinase_N"/>
</dbReference>
<feature type="domain" description="Peptidase M24" evidence="1">
    <location>
        <begin position="192"/>
        <end position="401"/>
    </location>
</feature>
<dbReference type="EC" id="3.4.-.-" evidence="4"/>
<keyword evidence="5" id="KW-1185">Reference proteome</keyword>
<dbReference type="AlphaFoldDB" id="A0A0T5PD00"/>
<evidence type="ECO:0000313" key="3">
    <source>
        <dbReference type="EMBL" id="KRS19138.1"/>
    </source>
</evidence>